<gene>
    <name evidence="2" type="ORF">NQ317_006298</name>
</gene>
<reference evidence="2" key="1">
    <citation type="journal article" date="2023" name="Insect Mol. Biol.">
        <title>Genome sequencing provides insights into the evolution of gene families encoding plant cell wall-degrading enzymes in longhorned beetles.</title>
        <authorList>
            <person name="Shin N.R."/>
            <person name="Okamura Y."/>
            <person name="Kirsch R."/>
            <person name="Pauchet Y."/>
        </authorList>
    </citation>
    <scope>NUCLEOTIDE SEQUENCE</scope>
    <source>
        <strain evidence="2">MMC_N1</strain>
    </source>
</reference>
<evidence type="ECO:0000313" key="2">
    <source>
        <dbReference type="EMBL" id="KAJ8978391.1"/>
    </source>
</evidence>
<dbReference type="Proteomes" id="UP001162164">
    <property type="component" value="Unassembled WGS sequence"/>
</dbReference>
<proteinExistence type="predicted"/>
<feature type="compositionally biased region" description="Acidic residues" evidence="1">
    <location>
        <begin position="89"/>
        <end position="102"/>
    </location>
</feature>
<feature type="region of interest" description="Disordered" evidence="1">
    <location>
        <begin position="1"/>
        <end position="54"/>
    </location>
</feature>
<evidence type="ECO:0000256" key="1">
    <source>
        <dbReference type="SAM" id="MobiDB-lite"/>
    </source>
</evidence>
<comment type="caution">
    <text evidence="2">The sequence shown here is derived from an EMBL/GenBank/DDBJ whole genome shotgun (WGS) entry which is preliminary data.</text>
</comment>
<dbReference type="EMBL" id="JAPWTJ010000443">
    <property type="protein sequence ID" value="KAJ8978391.1"/>
    <property type="molecule type" value="Genomic_DNA"/>
</dbReference>
<keyword evidence="3" id="KW-1185">Reference proteome</keyword>
<accession>A0ABQ9JJJ5</accession>
<evidence type="ECO:0000313" key="3">
    <source>
        <dbReference type="Proteomes" id="UP001162164"/>
    </source>
</evidence>
<sequence length="112" mass="12251">MHHNQQPPPHVLNPQAVPTVNGAVHPDDINVLPGQVPTHVPTAQTQGIGAPIPNLPQGLVQPVLSQPVPVEEVEQHVEETVEETLEAEYIEEHEPETEEEAPIESGKHKFII</sequence>
<feature type="compositionally biased region" description="Pro residues" evidence="1">
    <location>
        <begin position="1"/>
        <end position="11"/>
    </location>
</feature>
<organism evidence="2 3">
    <name type="scientific">Molorchus minor</name>
    <dbReference type="NCBI Taxonomy" id="1323400"/>
    <lineage>
        <taxon>Eukaryota</taxon>
        <taxon>Metazoa</taxon>
        <taxon>Ecdysozoa</taxon>
        <taxon>Arthropoda</taxon>
        <taxon>Hexapoda</taxon>
        <taxon>Insecta</taxon>
        <taxon>Pterygota</taxon>
        <taxon>Neoptera</taxon>
        <taxon>Endopterygota</taxon>
        <taxon>Coleoptera</taxon>
        <taxon>Polyphaga</taxon>
        <taxon>Cucujiformia</taxon>
        <taxon>Chrysomeloidea</taxon>
        <taxon>Cerambycidae</taxon>
        <taxon>Lamiinae</taxon>
        <taxon>Monochamini</taxon>
        <taxon>Molorchus</taxon>
    </lineage>
</organism>
<name>A0ABQ9JJJ5_9CUCU</name>
<protein>
    <submittedName>
        <fullName evidence="2">Uncharacterized protein</fullName>
    </submittedName>
</protein>
<feature type="region of interest" description="Disordered" evidence="1">
    <location>
        <begin position="89"/>
        <end position="112"/>
    </location>
</feature>